<dbReference type="EMBL" id="JABSTV010000399">
    <property type="protein sequence ID" value="KAH7986518.1"/>
    <property type="molecule type" value="Genomic_DNA"/>
</dbReference>
<evidence type="ECO:0000313" key="3">
    <source>
        <dbReference type="Proteomes" id="UP000821837"/>
    </source>
</evidence>
<accession>A0A9D4TDQ4</accession>
<evidence type="ECO:0000256" key="1">
    <source>
        <dbReference type="SAM" id="MobiDB-lite"/>
    </source>
</evidence>
<dbReference type="VEuPathDB" id="VectorBase:RSAN_053098"/>
<protein>
    <submittedName>
        <fullName evidence="2">Uncharacterized protein</fullName>
    </submittedName>
</protein>
<sequence length="169" mass="18086">MVPSVYPVNPMFLQGPGVPSSASFPAARPSIPALRTTHAADSPIQIAISGGGTISAGPTYLIQELRHHNTPSSSTKGQNNHSPGGSNLNTQQPEKILFLKTLRHLARPFRRLRTRNFCCRLRKTRSRTSAPRSYPPLCSMPIRLLTRSGGLSGPVTGGLLPDGGQDGLL</sequence>
<dbReference type="Proteomes" id="UP000821837">
    <property type="component" value="Unassembled WGS sequence"/>
</dbReference>
<reference evidence="2" key="2">
    <citation type="submission" date="2021-09" db="EMBL/GenBank/DDBJ databases">
        <authorList>
            <person name="Jia N."/>
            <person name="Wang J."/>
            <person name="Shi W."/>
            <person name="Du L."/>
            <person name="Sun Y."/>
            <person name="Zhan W."/>
            <person name="Jiang J."/>
            <person name="Wang Q."/>
            <person name="Zhang B."/>
            <person name="Ji P."/>
            <person name="Sakyi L.B."/>
            <person name="Cui X."/>
            <person name="Yuan T."/>
            <person name="Jiang B."/>
            <person name="Yang W."/>
            <person name="Lam T.T.-Y."/>
            <person name="Chang Q."/>
            <person name="Ding S."/>
            <person name="Wang X."/>
            <person name="Zhu J."/>
            <person name="Ruan X."/>
            <person name="Zhao L."/>
            <person name="Wei J."/>
            <person name="Que T."/>
            <person name="Du C."/>
            <person name="Cheng J."/>
            <person name="Dai P."/>
            <person name="Han X."/>
            <person name="Huang E."/>
            <person name="Gao Y."/>
            <person name="Liu J."/>
            <person name="Shao H."/>
            <person name="Ye R."/>
            <person name="Li L."/>
            <person name="Wei W."/>
            <person name="Wang X."/>
            <person name="Wang C."/>
            <person name="Huo Q."/>
            <person name="Li W."/>
            <person name="Guo W."/>
            <person name="Chen H."/>
            <person name="Chen S."/>
            <person name="Zhou L."/>
            <person name="Zhou L."/>
            <person name="Ni X."/>
            <person name="Tian J."/>
            <person name="Zhou Y."/>
            <person name="Sheng Y."/>
            <person name="Liu T."/>
            <person name="Pan Y."/>
            <person name="Xia L."/>
            <person name="Li J."/>
            <person name="Zhao F."/>
            <person name="Cao W."/>
        </authorList>
    </citation>
    <scope>NUCLEOTIDE SEQUENCE</scope>
    <source>
        <strain evidence="2">Rsan-2018</strain>
        <tissue evidence="2">Larvae</tissue>
    </source>
</reference>
<keyword evidence="3" id="KW-1185">Reference proteome</keyword>
<dbReference type="AlphaFoldDB" id="A0A9D4TDQ4"/>
<proteinExistence type="predicted"/>
<gene>
    <name evidence="2" type="ORF">HPB52_024897</name>
</gene>
<organism evidence="2 3">
    <name type="scientific">Rhipicephalus sanguineus</name>
    <name type="common">Brown dog tick</name>
    <name type="synonym">Ixodes sanguineus</name>
    <dbReference type="NCBI Taxonomy" id="34632"/>
    <lineage>
        <taxon>Eukaryota</taxon>
        <taxon>Metazoa</taxon>
        <taxon>Ecdysozoa</taxon>
        <taxon>Arthropoda</taxon>
        <taxon>Chelicerata</taxon>
        <taxon>Arachnida</taxon>
        <taxon>Acari</taxon>
        <taxon>Parasitiformes</taxon>
        <taxon>Ixodida</taxon>
        <taxon>Ixodoidea</taxon>
        <taxon>Ixodidae</taxon>
        <taxon>Rhipicephalinae</taxon>
        <taxon>Rhipicephalus</taxon>
        <taxon>Rhipicephalus</taxon>
    </lineage>
</organism>
<evidence type="ECO:0000313" key="2">
    <source>
        <dbReference type="EMBL" id="KAH7986518.1"/>
    </source>
</evidence>
<name>A0A9D4TDQ4_RHISA</name>
<reference evidence="2" key="1">
    <citation type="journal article" date="2020" name="Cell">
        <title>Large-Scale Comparative Analyses of Tick Genomes Elucidate Their Genetic Diversity and Vector Capacities.</title>
        <authorList>
            <consortium name="Tick Genome and Microbiome Consortium (TIGMIC)"/>
            <person name="Jia N."/>
            <person name="Wang J."/>
            <person name="Shi W."/>
            <person name="Du L."/>
            <person name="Sun Y."/>
            <person name="Zhan W."/>
            <person name="Jiang J.F."/>
            <person name="Wang Q."/>
            <person name="Zhang B."/>
            <person name="Ji P."/>
            <person name="Bell-Sakyi L."/>
            <person name="Cui X.M."/>
            <person name="Yuan T.T."/>
            <person name="Jiang B.G."/>
            <person name="Yang W.F."/>
            <person name="Lam T.T."/>
            <person name="Chang Q.C."/>
            <person name="Ding S.J."/>
            <person name="Wang X.J."/>
            <person name="Zhu J.G."/>
            <person name="Ruan X.D."/>
            <person name="Zhao L."/>
            <person name="Wei J.T."/>
            <person name="Ye R.Z."/>
            <person name="Que T.C."/>
            <person name="Du C.H."/>
            <person name="Zhou Y.H."/>
            <person name="Cheng J.X."/>
            <person name="Dai P.F."/>
            <person name="Guo W.B."/>
            <person name="Han X.H."/>
            <person name="Huang E.J."/>
            <person name="Li L.F."/>
            <person name="Wei W."/>
            <person name="Gao Y.C."/>
            <person name="Liu J.Z."/>
            <person name="Shao H.Z."/>
            <person name="Wang X."/>
            <person name="Wang C.C."/>
            <person name="Yang T.C."/>
            <person name="Huo Q.B."/>
            <person name="Li W."/>
            <person name="Chen H.Y."/>
            <person name="Chen S.E."/>
            <person name="Zhou L.G."/>
            <person name="Ni X.B."/>
            <person name="Tian J.H."/>
            <person name="Sheng Y."/>
            <person name="Liu T."/>
            <person name="Pan Y.S."/>
            <person name="Xia L.Y."/>
            <person name="Li J."/>
            <person name="Zhao F."/>
            <person name="Cao W.C."/>
        </authorList>
    </citation>
    <scope>NUCLEOTIDE SEQUENCE</scope>
    <source>
        <strain evidence="2">Rsan-2018</strain>
    </source>
</reference>
<feature type="region of interest" description="Disordered" evidence="1">
    <location>
        <begin position="69"/>
        <end position="91"/>
    </location>
</feature>
<feature type="compositionally biased region" description="Polar residues" evidence="1">
    <location>
        <begin position="70"/>
        <end position="91"/>
    </location>
</feature>
<comment type="caution">
    <text evidence="2">The sequence shown here is derived from an EMBL/GenBank/DDBJ whole genome shotgun (WGS) entry which is preliminary data.</text>
</comment>